<accession>A0A090Q481</accession>
<dbReference type="STRING" id="319236.BST91_01300"/>
<keyword evidence="3" id="KW-1185">Reference proteome</keyword>
<protein>
    <recommendedName>
        <fullName evidence="4">GTP-binding protein</fullName>
    </recommendedName>
</protein>
<keyword evidence="1" id="KW-0472">Membrane</keyword>
<gene>
    <name evidence="2" type="ORF">JCM19294_1531</name>
</gene>
<feature type="transmembrane region" description="Helical" evidence="1">
    <location>
        <begin position="120"/>
        <end position="139"/>
    </location>
</feature>
<dbReference type="eggNOG" id="ENOG502ZWR1">
    <property type="taxonomic scope" value="Bacteria"/>
</dbReference>
<evidence type="ECO:0000256" key="1">
    <source>
        <dbReference type="SAM" id="Phobius"/>
    </source>
</evidence>
<keyword evidence="1" id="KW-1133">Transmembrane helix</keyword>
<reference evidence="2" key="1">
    <citation type="journal article" date="2014" name="Genome Announc.">
        <title>Draft Genome Sequences of Marine Flavobacterium Nonlabens Strains NR17, NR24, NR27, NR32, NR33, and Ara13.</title>
        <authorList>
            <person name="Nakanishi M."/>
            <person name="Meirelles P."/>
            <person name="Suzuki R."/>
            <person name="Takatani N."/>
            <person name="Mino S."/>
            <person name="Suda W."/>
            <person name="Oshima K."/>
            <person name="Hattori M."/>
            <person name="Ohkuma M."/>
            <person name="Hosokawa M."/>
            <person name="Miyashita K."/>
            <person name="Thompson F.L."/>
            <person name="Niwa A."/>
            <person name="Sawabe T."/>
            <person name="Sawabe T."/>
        </authorList>
    </citation>
    <scope>NUCLEOTIDE SEQUENCE [LARGE SCALE GENOMIC DNA]</scope>
    <source>
        <strain evidence="2">JCM 19294</strain>
    </source>
</reference>
<dbReference type="AlphaFoldDB" id="A0A090Q481"/>
<comment type="caution">
    <text evidence="2">The sequence shown here is derived from an EMBL/GenBank/DDBJ whole genome shotgun (WGS) entry which is preliminary data.</text>
</comment>
<evidence type="ECO:0000313" key="2">
    <source>
        <dbReference type="EMBL" id="GAK97909.1"/>
    </source>
</evidence>
<name>A0A090Q481_9FLAO</name>
<dbReference type="EMBL" id="BBML01000008">
    <property type="protein sequence ID" value="GAK97909.1"/>
    <property type="molecule type" value="Genomic_DNA"/>
</dbReference>
<dbReference type="Proteomes" id="UP000029221">
    <property type="component" value="Unassembled WGS sequence"/>
</dbReference>
<feature type="transmembrane region" description="Helical" evidence="1">
    <location>
        <begin position="87"/>
        <end position="108"/>
    </location>
</feature>
<proteinExistence type="predicted"/>
<evidence type="ECO:0000313" key="3">
    <source>
        <dbReference type="Proteomes" id="UP000029221"/>
    </source>
</evidence>
<evidence type="ECO:0008006" key="4">
    <source>
        <dbReference type="Google" id="ProtNLM"/>
    </source>
</evidence>
<sequence>MKLQNEVVLRPRFKLVVPMPVTEVIERLQTTPGTASTIYTSILDGHIFIKINKEERHFWSPHLHIESEETDDNQTLLKGTFGPNPTAWTFFMFLHFVLAGCFLAAAIWCYTNVVVGVSTRLPVIGMVVIVLLWIAFYVLGRLGKKKAEPQSRVLYEFLQARVSHP</sequence>
<keyword evidence="1" id="KW-0812">Transmembrane</keyword>
<organism evidence="2 3">
    <name type="scientific">Nonlabens tegetincola</name>
    <dbReference type="NCBI Taxonomy" id="323273"/>
    <lineage>
        <taxon>Bacteria</taxon>
        <taxon>Pseudomonadati</taxon>
        <taxon>Bacteroidota</taxon>
        <taxon>Flavobacteriia</taxon>
        <taxon>Flavobacteriales</taxon>
        <taxon>Flavobacteriaceae</taxon>
        <taxon>Nonlabens</taxon>
    </lineage>
</organism>
<dbReference type="RefSeq" id="WP_042279815.1">
    <property type="nucleotide sequence ID" value="NZ_BBML01000008.1"/>
</dbReference>